<dbReference type="Proteomes" id="UP000006039">
    <property type="component" value="Unassembled WGS sequence"/>
</dbReference>
<keyword evidence="4" id="KW-1185">Reference proteome</keyword>
<dbReference type="Pfam" id="PF00753">
    <property type="entry name" value="Lactamase_B"/>
    <property type="match status" value="1"/>
</dbReference>
<name>J3NHT6_GAET3</name>
<gene>
    <name evidence="3" type="primary">20341281</name>
    <name evidence="2" type="ORF">GGTG_00823</name>
</gene>
<dbReference type="GeneID" id="20341281"/>
<dbReference type="EMBL" id="GL385395">
    <property type="protein sequence ID" value="EJT80829.1"/>
    <property type="molecule type" value="Genomic_DNA"/>
</dbReference>
<protein>
    <recommendedName>
        <fullName evidence="1">Metallo-beta-lactamase domain-containing protein</fullName>
    </recommendedName>
</protein>
<dbReference type="AlphaFoldDB" id="J3NHT6"/>
<dbReference type="OrthoDB" id="17458at2759"/>
<evidence type="ECO:0000313" key="2">
    <source>
        <dbReference type="EMBL" id="EJT80829.1"/>
    </source>
</evidence>
<dbReference type="eggNOG" id="ENOG502S0TT">
    <property type="taxonomic scope" value="Eukaryota"/>
</dbReference>
<dbReference type="Gene3D" id="3.60.15.10">
    <property type="entry name" value="Ribonuclease Z/Hydroxyacylglutathione hydrolase-like"/>
    <property type="match status" value="1"/>
</dbReference>
<dbReference type="InterPro" id="IPR036866">
    <property type="entry name" value="RibonucZ/Hydroxyglut_hydro"/>
</dbReference>
<dbReference type="PANTHER" id="PTHR36839:SF1">
    <property type="entry name" value="METALLO-BETA-LACTAMASE FAMILY PROTEIN (AFU_ORTHOLOGUE AFUA_5G12770)"/>
    <property type="match status" value="1"/>
</dbReference>
<accession>J3NHT6</accession>
<dbReference type="EnsemblFungi" id="EJT80829">
    <property type="protein sequence ID" value="EJT80829"/>
    <property type="gene ID" value="GGTG_00823"/>
</dbReference>
<reference evidence="2" key="2">
    <citation type="submission" date="2010-07" db="EMBL/GenBank/DDBJ databases">
        <authorList>
            <consortium name="The Broad Institute Genome Sequencing Platform"/>
            <consortium name="Broad Institute Genome Sequencing Center for Infectious Disease"/>
            <person name="Ma L.-J."/>
            <person name="Dead R."/>
            <person name="Young S."/>
            <person name="Zeng Q."/>
            <person name="Koehrsen M."/>
            <person name="Alvarado L."/>
            <person name="Berlin A."/>
            <person name="Chapman S.B."/>
            <person name="Chen Z."/>
            <person name="Freedman E."/>
            <person name="Gellesch M."/>
            <person name="Goldberg J."/>
            <person name="Griggs A."/>
            <person name="Gujja S."/>
            <person name="Heilman E.R."/>
            <person name="Heiman D."/>
            <person name="Hepburn T."/>
            <person name="Howarth C."/>
            <person name="Jen D."/>
            <person name="Larson L."/>
            <person name="Mehta T."/>
            <person name="Neiman D."/>
            <person name="Pearson M."/>
            <person name="Roberts A."/>
            <person name="Saif S."/>
            <person name="Shea T."/>
            <person name="Shenoy N."/>
            <person name="Sisk P."/>
            <person name="Stolte C."/>
            <person name="Sykes S."/>
            <person name="Walk T."/>
            <person name="White J."/>
            <person name="Yandava C."/>
            <person name="Haas B."/>
            <person name="Nusbaum C."/>
            <person name="Birren B."/>
        </authorList>
    </citation>
    <scope>NUCLEOTIDE SEQUENCE</scope>
    <source>
        <strain evidence="2">R3-111a-1</strain>
    </source>
</reference>
<dbReference type="HOGENOM" id="CLU_047034_1_0_1"/>
<evidence type="ECO:0000313" key="3">
    <source>
        <dbReference type="EnsemblFungi" id="EJT80829"/>
    </source>
</evidence>
<dbReference type="PANTHER" id="PTHR36839">
    <property type="entry name" value="METALLO-BETA-LACTAMASE FAMILY PROTEIN (AFU_ORTHOLOGUE AFUA_5G12770)"/>
    <property type="match status" value="1"/>
</dbReference>
<dbReference type="VEuPathDB" id="FungiDB:GGTG_00823"/>
<dbReference type="RefSeq" id="XP_009216838.1">
    <property type="nucleotide sequence ID" value="XM_009218574.1"/>
</dbReference>
<sequence length="402" mass="43873">MTGQLPNNTQSRSKVLLIIRPSPSAPACDTNKAQPTVCLLAITHFRLATHPVSIHHPRTMATASIPEYVDDAVDSWLICTACGTQYPTADRNSLKTCRICDDPRQYTPPSGQSFTTMQALEEACHRNAFHPHTLSHSTTEVGAKGIYPTGPLLLSIVTEPKFAIGQRAILVRTIAGNILWDCLTFLDIDTIGRIRALGGLKAIVISHPHYYSAHAHWANVFKCPVYLACEDKEWLTMKSPSQVFLGADAGEGGGSDDAAAATHDILISGQKSGFQAIRLGGHFPGSLVGLCYRRLFVADTLITTPAGVGNWEFDAMGSPRSRPPGMNSFAFMWSIPNMIPLSADEVAQMWERLKGHEFKSTHGAFMGHDIEDPEVKYRVLSSMQIQALRMGWPGHALLGESL</sequence>
<dbReference type="SUPFAM" id="SSF56281">
    <property type="entry name" value="Metallo-hydrolase/oxidoreductase"/>
    <property type="match status" value="1"/>
</dbReference>
<dbReference type="InterPro" id="IPR001279">
    <property type="entry name" value="Metallo-B-lactamas"/>
</dbReference>
<evidence type="ECO:0000259" key="1">
    <source>
        <dbReference type="Pfam" id="PF00753"/>
    </source>
</evidence>
<reference evidence="4" key="1">
    <citation type="submission" date="2010-07" db="EMBL/GenBank/DDBJ databases">
        <title>The genome sequence of Gaeumannomyces graminis var. tritici strain R3-111a-1.</title>
        <authorList>
            <consortium name="The Broad Institute Genome Sequencing Platform"/>
            <person name="Ma L.-J."/>
            <person name="Dead R."/>
            <person name="Young S."/>
            <person name="Zeng Q."/>
            <person name="Koehrsen M."/>
            <person name="Alvarado L."/>
            <person name="Berlin A."/>
            <person name="Chapman S.B."/>
            <person name="Chen Z."/>
            <person name="Freedman E."/>
            <person name="Gellesch M."/>
            <person name="Goldberg J."/>
            <person name="Griggs A."/>
            <person name="Gujja S."/>
            <person name="Heilman E.R."/>
            <person name="Heiman D."/>
            <person name="Hepburn T."/>
            <person name="Howarth C."/>
            <person name="Jen D."/>
            <person name="Larson L."/>
            <person name="Mehta T."/>
            <person name="Neiman D."/>
            <person name="Pearson M."/>
            <person name="Roberts A."/>
            <person name="Saif S."/>
            <person name="Shea T."/>
            <person name="Shenoy N."/>
            <person name="Sisk P."/>
            <person name="Stolte C."/>
            <person name="Sykes S."/>
            <person name="Walk T."/>
            <person name="White J."/>
            <person name="Yandava C."/>
            <person name="Haas B."/>
            <person name="Nusbaum C."/>
            <person name="Birren B."/>
        </authorList>
    </citation>
    <scope>NUCLEOTIDE SEQUENCE [LARGE SCALE GENOMIC DNA]</scope>
    <source>
        <strain evidence="4">R3-111a-1</strain>
    </source>
</reference>
<proteinExistence type="predicted"/>
<feature type="domain" description="Metallo-beta-lactamase" evidence="1">
    <location>
        <begin position="168"/>
        <end position="311"/>
    </location>
</feature>
<reference evidence="3" key="4">
    <citation type="journal article" date="2015" name="G3 (Bethesda)">
        <title>Genome sequences of three phytopathogenic species of the Magnaporthaceae family of fungi.</title>
        <authorList>
            <person name="Okagaki L.H."/>
            <person name="Nunes C.C."/>
            <person name="Sailsbery J."/>
            <person name="Clay B."/>
            <person name="Brown D."/>
            <person name="John T."/>
            <person name="Oh Y."/>
            <person name="Young N."/>
            <person name="Fitzgerald M."/>
            <person name="Haas B.J."/>
            <person name="Zeng Q."/>
            <person name="Young S."/>
            <person name="Adiconis X."/>
            <person name="Fan L."/>
            <person name="Levin J.Z."/>
            <person name="Mitchell T.K."/>
            <person name="Okubara P.A."/>
            <person name="Farman M.L."/>
            <person name="Kohn L.M."/>
            <person name="Birren B."/>
            <person name="Ma L.-J."/>
            <person name="Dean R.A."/>
        </authorList>
    </citation>
    <scope>NUCLEOTIDE SEQUENCE</scope>
    <source>
        <strain evidence="3">R3-111a-1</strain>
    </source>
</reference>
<dbReference type="STRING" id="644352.J3NHT6"/>
<reference evidence="3" key="5">
    <citation type="submission" date="2018-04" db="UniProtKB">
        <authorList>
            <consortium name="EnsemblFungi"/>
        </authorList>
    </citation>
    <scope>IDENTIFICATION</scope>
    <source>
        <strain evidence="3">R3-111a-1</strain>
    </source>
</reference>
<organism evidence="2">
    <name type="scientific">Gaeumannomyces tritici (strain R3-111a-1)</name>
    <name type="common">Wheat and barley take-all root rot fungus</name>
    <name type="synonym">Gaeumannomyces graminis var. tritici</name>
    <dbReference type="NCBI Taxonomy" id="644352"/>
    <lineage>
        <taxon>Eukaryota</taxon>
        <taxon>Fungi</taxon>
        <taxon>Dikarya</taxon>
        <taxon>Ascomycota</taxon>
        <taxon>Pezizomycotina</taxon>
        <taxon>Sordariomycetes</taxon>
        <taxon>Sordariomycetidae</taxon>
        <taxon>Magnaporthales</taxon>
        <taxon>Magnaporthaceae</taxon>
        <taxon>Gaeumannomyces</taxon>
    </lineage>
</organism>
<reference evidence="2" key="3">
    <citation type="submission" date="2010-09" db="EMBL/GenBank/DDBJ databases">
        <title>Annotation of Gaeumannomyces graminis var. tritici R3-111a-1.</title>
        <authorList>
            <consortium name="The Broad Institute Genome Sequencing Platform"/>
            <person name="Ma L.-J."/>
            <person name="Dead R."/>
            <person name="Young S.K."/>
            <person name="Zeng Q."/>
            <person name="Gargeya S."/>
            <person name="Fitzgerald M."/>
            <person name="Haas B."/>
            <person name="Abouelleil A."/>
            <person name="Alvarado L."/>
            <person name="Arachchi H.M."/>
            <person name="Berlin A."/>
            <person name="Brown A."/>
            <person name="Chapman S.B."/>
            <person name="Chen Z."/>
            <person name="Dunbar C."/>
            <person name="Freedman E."/>
            <person name="Gearin G."/>
            <person name="Gellesch M."/>
            <person name="Goldberg J."/>
            <person name="Griggs A."/>
            <person name="Gujja S."/>
            <person name="Heiman D."/>
            <person name="Howarth C."/>
            <person name="Larson L."/>
            <person name="Lui A."/>
            <person name="MacDonald P.J.P."/>
            <person name="Mehta T."/>
            <person name="Montmayeur A."/>
            <person name="Murphy C."/>
            <person name="Neiman D."/>
            <person name="Pearson M."/>
            <person name="Priest M."/>
            <person name="Roberts A."/>
            <person name="Saif S."/>
            <person name="Shea T."/>
            <person name="Shenoy N."/>
            <person name="Sisk P."/>
            <person name="Stolte C."/>
            <person name="Sykes S."/>
            <person name="Yandava C."/>
            <person name="Wortman J."/>
            <person name="Nusbaum C."/>
            <person name="Birren B."/>
        </authorList>
    </citation>
    <scope>NUCLEOTIDE SEQUENCE</scope>
    <source>
        <strain evidence="2">R3-111a-1</strain>
    </source>
</reference>
<evidence type="ECO:0000313" key="4">
    <source>
        <dbReference type="Proteomes" id="UP000006039"/>
    </source>
</evidence>